<dbReference type="AlphaFoldDB" id="Q9C806"/>
<dbReference type="Pfam" id="PF10551">
    <property type="entry name" value="MULE"/>
    <property type="match status" value="1"/>
</dbReference>
<dbReference type="GO" id="GO:0004803">
    <property type="term" value="F:transposase activity"/>
    <property type="evidence" value="ECO:0007669"/>
    <property type="project" value="InterPro"/>
</dbReference>
<organism evidence="11">
    <name type="scientific">Arabidopsis thaliana</name>
    <name type="common">Mouse-ear cress</name>
    <dbReference type="NCBI Taxonomy" id="3702"/>
    <lineage>
        <taxon>Eukaryota</taxon>
        <taxon>Viridiplantae</taxon>
        <taxon>Streptophyta</taxon>
        <taxon>Embryophyta</taxon>
        <taxon>Tracheophyta</taxon>
        <taxon>Spermatophyta</taxon>
        <taxon>Magnoliopsida</taxon>
        <taxon>eudicotyledons</taxon>
        <taxon>Gunneridae</taxon>
        <taxon>Pentapetalae</taxon>
        <taxon>rosids</taxon>
        <taxon>malvids</taxon>
        <taxon>Brassicales</taxon>
        <taxon>Brassicaceae</taxon>
        <taxon>Camelineae</taxon>
        <taxon>Arabidopsis</taxon>
    </lineage>
</organism>
<dbReference type="PANTHER" id="PTHR31973">
    <property type="entry name" value="POLYPROTEIN, PUTATIVE-RELATED"/>
    <property type="match status" value="1"/>
</dbReference>
<reference evidence="11" key="2">
    <citation type="submission" date="2000-04" db="EMBL/GenBank/DDBJ databases">
        <title>Arabidopsis thaliana chromosome 1 BAC F10C21 genomic sequence.</title>
        <authorList>
            <person name="Lin X."/>
            <person name="Kaul S."/>
            <person name="Town C.D."/>
            <person name="Benito M."/>
            <person name="Creasy T.H."/>
            <person name="Haas B.J."/>
            <person name="Wu D."/>
            <person name="Maiti R."/>
            <person name="Ronning C.M."/>
            <person name="Koo H."/>
            <person name="Fujii C.Y."/>
            <person name="Utterback T.R."/>
            <person name="Barnstead M.E."/>
            <person name="Bowman C.L."/>
            <person name="White O."/>
            <person name="Nierman W.C."/>
            <person name="Fraser C.M."/>
        </authorList>
    </citation>
    <scope>NUCLEOTIDE SEQUENCE</scope>
</reference>
<evidence type="ECO:0000256" key="1">
    <source>
        <dbReference type="ARBA" id="ARBA00022578"/>
    </source>
</evidence>
<reference evidence="11" key="3">
    <citation type="submission" date="2001-01" db="EMBL/GenBank/DDBJ databases">
        <authorList>
            <person name="Town C.D."/>
            <person name="Kaul S."/>
        </authorList>
    </citation>
    <scope>NUCLEOTIDE SEQUENCE</scope>
</reference>
<dbReference type="PIR" id="D86458">
    <property type="entry name" value="D86458"/>
</dbReference>
<evidence type="ECO:0000256" key="6">
    <source>
        <dbReference type="ARBA" id="ARBA00023172"/>
    </source>
</evidence>
<feature type="compositionally biased region" description="Basic and acidic residues" evidence="8">
    <location>
        <begin position="88"/>
        <end position="109"/>
    </location>
</feature>
<evidence type="ECO:0000256" key="8">
    <source>
        <dbReference type="SAM" id="MobiDB-lite"/>
    </source>
</evidence>
<feature type="domain" description="SWIM-type" evidence="10">
    <location>
        <begin position="611"/>
        <end position="654"/>
    </location>
</feature>
<dbReference type="InterPro" id="IPR001878">
    <property type="entry name" value="Znf_CCHC"/>
</dbReference>
<keyword evidence="3 7" id="KW-0863">Zinc-finger</keyword>
<gene>
    <name evidence="11" type="primary">F10C21.13</name>
</gene>
<evidence type="ECO:0000256" key="4">
    <source>
        <dbReference type="ARBA" id="ARBA00022833"/>
    </source>
</evidence>
<dbReference type="InterPro" id="IPR018289">
    <property type="entry name" value="MULE_transposase_dom"/>
</dbReference>
<feature type="compositionally biased region" description="Basic residues" evidence="8">
    <location>
        <begin position="705"/>
        <end position="718"/>
    </location>
</feature>
<dbReference type="GO" id="GO:0003677">
    <property type="term" value="F:DNA binding"/>
    <property type="evidence" value="ECO:0007669"/>
    <property type="project" value="UniProtKB-KW"/>
</dbReference>
<dbReference type="GO" id="GO:0008270">
    <property type="term" value="F:zinc ion binding"/>
    <property type="evidence" value="ECO:0007669"/>
    <property type="project" value="UniProtKB-KW"/>
</dbReference>
<sequence>MKNWWEEGLIYQIDPDDPDFEPPESDIEADDGSDSGDSGVEEDEATGVEGDDVGIDGDRESDGEENREDDGDIASDGDINLEDDGDRDESQKKRTREEKRKEEEAEEGQKKRRKQKKDEPEEDLAERFEFEIEEAVAMWYDELKIRRNEIPESDNEEEDHVITRDRKIRLASDDRLAIGRTFFTGFEFKEVVLHYAMKHRINAKQNRWEKDKISFRCAQRKECEWYVYASYSHERQLWVLKTKCLDHSCTSNGKCKLLKRRVIGRLFMDKLRLQPNFMPLDIQRHIKEQWKLVSTIGQVQDGRLLALKWLKEEYAQQFAHLRGYVAEILSTNKGSTAIVDTIRDANENDVFNRIYVCFGAMKNAFYFCRPLIGIDGTFLKHAVKGCLLTAIAHDANNQIYPVAWATVQFENAENWLWFLNQLKHDLELKDGSGYVVISDRCKGIISAVKNALPNAEHRPCVKHIVENLKKRHGSLDLLKKFVWNLAWSYSDTQYKANLNEMRAYIMSLYEDVMKEEPNTWCRSWFRIGSYCEDVDNNATESFNATIVKARAKALVPMMETIRRQAMARISKRKAKIGKWKKKISEYVSEILKEEWELAVKCEVTKGTHEKFEVWFDGNSNAVSLKTEEWDCSCCKWQVTGIPCEHAYAAINDVGKDVEDFVIPMFYTIAWREQYDTGPDPVRGQMYWPTGLGLITAPLQDPVPPGRKKGEKKNYHRIKGPNESPKKKGPQRLKVGKKGVVMHCKSCGEAGHNAAGCKKFPKEKKGRKKKNQEIKAGTSQPTMELQETTHGADTITLTQRSSQWDQSDQMFFILLRLCRMMYYSVNV</sequence>
<feature type="region of interest" description="Disordered" evidence="8">
    <location>
        <begin position="1"/>
        <end position="125"/>
    </location>
</feature>
<dbReference type="PROSITE" id="PS01007">
    <property type="entry name" value="TRANSPOSASE_MUTATOR"/>
    <property type="match status" value="1"/>
</dbReference>
<proteinExistence type="predicted"/>
<accession>Q9C806</accession>
<feature type="compositionally biased region" description="Basic residues" evidence="8">
    <location>
        <begin position="758"/>
        <end position="769"/>
    </location>
</feature>
<feature type="domain" description="CCHC-type" evidence="9">
    <location>
        <begin position="743"/>
        <end position="758"/>
    </location>
</feature>
<keyword evidence="4" id="KW-0862">Zinc</keyword>
<evidence type="ECO:0000256" key="5">
    <source>
        <dbReference type="ARBA" id="ARBA00023125"/>
    </source>
</evidence>
<evidence type="ECO:0000259" key="9">
    <source>
        <dbReference type="PROSITE" id="PS50158"/>
    </source>
</evidence>
<evidence type="ECO:0000259" key="10">
    <source>
        <dbReference type="PROSITE" id="PS50966"/>
    </source>
</evidence>
<evidence type="ECO:0000256" key="7">
    <source>
        <dbReference type="PROSITE-ProRule" id="PRU00047"/>
    </source>
</evidence>
<evidence type="ECO:0000256" key="3">
    <source>
        <dbReference type="ARBA" id="ARBA00022771"/>
    </source>
</evidence>
<feature type="compositionally biased region" description="Acidic residues" evidence="8">
    <location>
        <begin position="14"/>
        <end position="87"/>
    </location>
</feature>
<keyword evidence="1" id="KW-0815">Transposition</keyword>
<evidence type="ECO:0000256" key="2">
    <source>
        <dbReference type="ARBA" id="ARBA00022723"/>
    </source>
</evidence>
<keyword evidence="2" id="KW-0479">Metal-binding</keyword>
<dbReference type="PANTHER" id="PTHR31973:SF187">
    <property type="entry name" value="MUTATOR TRANSPOSASE MUDRA PROTEIN"/>
    <property type="match status" value="1"/>
</dbReference>
<dbReference type="InterPro" id="IPR001207">
    <property type="entry name" value="Transposase_mutator"/>
</dbReference>
<keyword evidence="6" id="KW-0233">DNA recombination</keyword>
<feature type="region of interest" description="Disordered" evidence="8">
    <location>
        <begin position="754"/>
        <end position="783"/>
    </location>
</feature>
<keyword evidence="5" id="KW-0238">DNA-binding</keyword>
<feature type="region of interest" description="Disordered" evidence="8">
    <location>
        <begin position="697"/>
        <end position="733"/>
    </location>
</feature>
<dbReference type="PROSITE" id="PS50966">
    <property type="entry name" value="ZF_SWIM"/>
    <property type="match status" value="1"/>
</dbReference>
<dbReference type="InterPro" id="IPR006564">
    <property type="entry name" value="Znf_PMZ"/>
</dbReference>
<dbReference type="PROSITE" id="PS50158">
    <property type="entry name" value="ZF_CCHC"/>
    <property type="match status" value="1"/>
</dbReference>
<protein>
    <submittedName>
        <fullName evidence="11">Mutator transposase MUDRA, putative; 66518-63770</fullName>
    </submittedName>
</protein>
<name>Q9C806_ARATH</name>
<dbReference type="Pfam" id="PF04434">
    <property type="entry name" value="SWIM"/>
    <property type="match status" value="1"/>
</dbReference>
<dbReference type="SMART" id="SM00575">
    <property type="entry name" value="ZnF_PMZ"/>
    <property type="match status" value="1"/>
</dbReference>
<reference key="1">
    <citation type="journal article" date="2000" name="Nature">
        <title>Sequence and analysis of chromosome 1 of the plant Arabidopsis thaliana.</title>
        <authorList>
            <person name="Theologis A."/>
            <person name="Ecker J.R."/>
            <person name="Palm C.J."/>
            <person name="Federspiel N.A."/>
            <person name="Kaul S."/>
            <person name="White O."/>
            <person name="Alonso J."/>
            <person name="Altafi H."/>
            <person name="Araujo R."/>
            <person name="Bowman C.L."/>
            <person name="Brooks S.Y."/>
            <person name="Buehler E."/>
            <person name="Chan A."/>
            <person name="Chao Q."/>
            <person name="Chen H."/>
            <person name="Cheuk R.F."/>
            <person name="Chin C.W."/>
            <person name="Chung M.K."/>
            <person name="Conn L."/>
            <person name="Conway A.B."/>
            <person name="Conway A.R."/>
            <person name="Creasy T.H."/>
            <person name="Dewar K."/>
            <person name="Dunn P."/>
            <person name="Etgu P."/>
            <person name="Feldblyum T.V."/>
            <person name="Feng J."/>
            <person name="Fong B."/>
            <person name="Fujii C.Y."/>
            <person name="Gill J.E."/>
            <person name="Goldsmith A.D."/>
            <person name="Haas B."/>
            <person name="Hansen N.F."/>
            <person name="Hughes B."/>
            <person name="Huizar L."/>
            <person name="Hunter J.L."/>
            <person name="Jenkins J."/>
            <person name="Johnson-Hopson C."/>
            <person name="Khan S."/>
            <person name="Khaykin E."/>
            <person name="Kim C.J."/>
            <person name="Koo H.L."/>
            <person name="Kremenetskaia I."/>
            <person name="Kurtz D.B."/>
            <person name="Kwan A."/>
            <person name="Lam B."/>
            <person name="Langin-Hooper S."/>
            <person name="Lee A."/>
            <person name="Lee J.M."/>
            <person name="Lenz C.A."/>
            <person name="Li J.H."/>
            <person name="Li Y."/>
            <person name="Lin X."/>
            <person name="Liu S.X."/>
            <person name="Liu Z.A."/>
            <person name="Luros J.S."/>
            <person name="Maiti R."/>
            <person name="Marziali A."/>
            <person name="Militscher J."/>
            <person name="Miranda M."/>
            <person name="Nguyen M."/>
            <person name="Nierman W.C."/>
            <person name="Osborne B.I."/>
            <person name="Pai G."/>
            <person name="Peterson J."/>
            <person name="Pham P.K."/>
            <person name="Rizzo M."/>
            <person name="Rooney T."/>
            <person name="Rowley D."/>
            <person name="Sakano H."/>
            <person name="Salzberg S.L."/>
            <person name="Schwartz J.R."/>
            <person name="Shinn P."/>
            <person name="Southwick A.M."/>
            <person name="Sun H."/>
            <person name="Tallon L.J."/>
            <person name="Tambunga G."/>
            <person name="Toriumi M.J."/>
            <person name="Town C.D."/>
            <person name="Utterback T."/>
            <person name="Van Aken S."/>
            <person name="Vaysberg M."/>
            <person name="Vysotskaia V.S."/>
            <person name="Walker M."/>
            <person name="Wu D."/>
            <person name="Yu G."/>
            <person name="Fraser C.M."/>
            <person name="Venter J.C."/>
            <person name="Davis R.W."/>
        </authorList>
    </citation>
    <scope>NUCLEOTIDE SEQUENCE [LARGE SCALE GENOMIC DNA]</scope>
    <source>
        <strain>cv. Columbia</strain>
    </source>
</reference>
<dbReference type="InterPro" id="IPR007527">
    <property type="entry name" value="Znf_SWIM"/>
</dbReference>
<evidence type="ECO:0000313" key="11">
    <source>
        <dbReference type="EMBL" id="AAG51216.1"/>
    </source>
</evidence>
<dbReference type="ExpressionAtlas" id="Q9C806">
    <property type="expression patterns" value="baseline and differential"/>
</dbReference>
<dbReference type="GO" id="GO:0006313">
    <property type="term" value="P:DNA transposition"/>
    <property type="evidence" value="ECO:0007669"/>
    <property type="project" value="InterPro"/>
</dbReference>
<dbReference type="EMBL" id="AC051630">
    <property type="protein sequence ID" value="AAG51216.1"/>
    <property type="molecule type" value="Genomic_DNA"/>
</dbReference>